<feature type="domain" description="WYL" evidence="1">
    <location>
        <begin position="149"/>
        <end position="215"/>
    </location>
</feature>
<evidence type="ECO:0000313" key="3">
    <source>
        <dbReference type="EMBL" id="MEL5988357.1"/>
    </source>
</evidence>
<comment type="caution">
    <text evidence="3">The sequence shown here is derived from an EMBL/GenBank/DDBJ whole genome shotgun (WGS) entry which is preliminary data.</text>
</comment>
<dbReference type="InterPro" id="IPR051534">
    <property type="entry name" value="CBASS_pafABC_assoc_protein"/>
</dbReference>
<dbReference type="Pfam" id="PF13280">
    <property type="entry name" value="WYL"/>
    <property type="match status" value="1"/>
</dbReference>
<dbReference type="EMBL" id="JBCEWA010000005">
    <property type="protein sequence ID" value="MEL5988357.1"/>
    <property type="molecule type" value="Genomic_DNA"/>
</dbReference>
<dbReference type="InterPro" id="IPR026881">
    <property type="entry name" value="WYL_dom"/>
</dbReference>
<name>A0ABU9LND4_9BACL</name>
<dbReference type="RefSeq" id="WP_342302917.1">
    <property type="nucleotide sequence ID" value="NZ_JBCEWA010000005.1"/>
</dbReference>
<proteinExistence type="predicted"/>
<dbReference type="PANTHER" id="PTHR34580:SF1">
    <property type="entry name" value="PROTEIN PAFC"/>
    <property type="match status" value="1"/>
</dbReference>
<dbReference type="Pfam" id="PF25583">
    <property type="entry name" value="WCX"/>
    <property type="match status" value="1"/>
</dbReference>
<feature type="domain" description="WCX" evidence="2">
    <location>
        <begin position="247"/>
        <end position="317"/>
    </location>
</feature>
<dbReference type="PROSITE" id="PS52050">
    <property type="entry name" value="WYL"/>
    <property type="match status" value="1"/>
</dbReference>
<dbReference type="Proteomes" id="UP001398420">
    <property type="component" value="Unassembled WGS sequence"/>
</dbReference>
<dbReference type="InterPro" id="IPR057727">
    <property type="entry name" value="WCX_dom"/>
</dbReference>
<organism evidence="3 4">
    <name type="scientific">Kurthia gibsonii</name>
    <dbReference type="NCBI Taxonomy" id="33946"/>
    <lineage>
        <taxon>Bacteria</taxon>
        <taxon>Bacillati</taxon>
        <taxon>Bacillota</taxon>
        <taxon>Bacilli</taxon>
        <taxon>Bacillales</taxon>
        <taxon>Caryophanaceae</taxon>
        <taxon>Kurthia</taxon>
    </lineage>
</organism>
<protein>
    <submittedName>
        <fullName evidence="3">WYL domain-containing protein</fullName>
    </submittedName>
</protein>
<evidence type="ECO:0000259" key="2">
    <source>
        <dbReference type="Pfam" id="PF25583"/>
    </source>
</evidence>
<gene>
    <name evidence="3" type="ORF">AAF454_08050</name>
</gene>
<evidence type="ECO:0000313" key="4">
    <source>
        <dbReference type="Proteomes" id="UP001398420"/>
    </source>
</evidence>
<keyword evidence="4" id="KW-1185">Reference proteome</keyword>
<dbReference type="PANTHER" id="PTHR34580">
    <property type="match status" value="1"/>
</dbReference>
<sequence>MSREKESQIHRILSMYDRLEKGEKLVKKEESQRFQTSEKSIQRDIDHIRRFLELEKNNAYLDYNRKEKVYQLSICEDESRLNSQHILAILKVLMDSRAFKKDEMDSIVSKLLMLVNKKDQEILKKMTGNERLLYTDLSHGQAVIEKIWTLSEHIQNQHIMTITYQRELADAEKEHLVKPVGIIFSEYYFYLLAYPANKEIDYPIIYRIDRIKSIKAEQVSFKIPYSERFQEGEFRKRVQFMYTGDLLKVKFKFTGASKQAVLDRLPTAKEVMAIDDGWIFEAEVFGKGIKMWLMSQGEHVEVLEPKAFREEFLKTFEHLYEIYQPVK</sequence>
<accession>A0ABU9LND4</accession>
<evidence type="ECO:0000259" key="1">
    <source>
        <dbReference type="Pfam" id="PF13280"/>
    </source>
</evidence>
<reference evidence="3 4" key="1">
    <citation type="submission" date="2024-04" db="EMBL/GenBank/DDBJ databases">
        <authorList>
            <person name="Wu Y.S."/>
            <person name="Zhang L."/>
        </authorList>
    </citation>
    <scope>NUCLEOTIDE SEQUENCE [LARGE SCALE GENOMIC DNA]</scope>
    <source>
        <strain evidence="3 4">KG-01</strain>
    </source>
</reference>